<dbReference type="GeneID" id="67023386"/>
<feature type="compositionally biased region" description="Polar residues" evidence="1">
    <location>
        <begin position="654"/>
        <end position="665"/>
    </location>
</feature>
<sequence length="892" mass="95758">MAGPRRSPFDQADDGHQVYSPLTNLVRRASNRQQHSGGIPTLRSLANSSSTGTYNMDHRPPNMRSISDEPRKRYVPPSLVLNDSSYEVPMTGHRRAQPSSPLLHTRFRASVATSIDSSSDLDSQHRDSQDLQYHHQPHSSGSDYTPSPTAHRPFQYIIDDTHAGDSPTSQYSVPPSPNLSKGSRSPSSPLAGSYIAPSSPNTGPSSPSFQFDARTSVAPSDITSTPPFQYDPRSSSISDPRASSLTDTVPFHYDLQPGNTSLSSNDALSHNMMRASTRSSTAYNPRGTWRSSAAPEPDPFSFRDYEAPRVEPPIVVVHSPMSTIQDLGDEDVDGDFYLGDRTAGSNTSNHRSNSRDSTNTATVDEDVGKTSYHDAYEYVYGAIEAEDEDDAATETGHQLPYMTQGSSVAYSQQRGGYTSQEPNRGSLAQSEGPDRFSVSEYTDSGSFFTPEPAPVANSNSNSNSNAAGRAASVAATGPRYNYSRPMRAGGGSISGTGGIQPQPLQPGATQPNLALNTSVSGSSGQTSPVAGPPNGRTPMRKGTGPLIFQDNSPVEERVEYPYQYSPVPPSATTEGYHSQHSASPHQTRHASASPRSQPRNVSPSSGPQRGGPSPQASSPSSQEYTMSPSSQQTMIPHSQGSPQPPSPNGPTPSLYSQYSFYSLPNSTPPGSPHSGIDEQSRQVKPKSSGSLLNPANQAQSQQSTSRSGSPNKPPPSAAQQALQLGITAHEQNNLRESARYFERSATVEGGCGVGMLMWGLSLRHGWGCKKDERNGFKWLRKAAEAAVADLEGARSGDEAKAVKNELVLAIYEVGQCFFHGWGVGQDKVMAVSYFQVAARLGDCDAQQELAFCYLNGKGCKKDMRQAARWYRAAAAQGASTVGLAWIYKPKYA</sequence>
<dbReference type="InterPro" id="IPR006597">
    <property type="entry name" value="Sel1-like"/>
</dbReference>
<feature type="compositionally biased region" description="Gly residues" evidence="1">
    <location>
        <begin position="488"/>
        <end position="498"/>
    </location>
</feature>
<gene>
    <name evidence="2" type="ORF">RhiXN_01104</name>
</gene>
<dbReference type="SMART" id="SM00671">
    <property type="entry name" value="SEL1"/>
    <property type="match status" value="3"/>
</dbReference>
<dbReference type="RefSeq" id="XP_043179935.1">
    <property type="nucleotide sequence ID" value="XM_043320923.1"/>
</dbReference>
<dbReference type="InterPro" id="IPR052945">
    <property type="entry name" value="Mitotic_Regulator"/>
</dbReference>
<evidence type="ECO:0000313" key="2">
    <source>
        <dbReference type="EMBL" id="QRW19698.1"/>
    </source>
</evidence>
<feature type="region of interest" description="Disordered" evidence="1">
    <location>
        <begin position="335"/>
        <end position="368"/>
    </location>
</feature>
<feature type="compositionally biased region" description="Polar residues" evidence="1">
    <location>
        <begin position="44"/>
        <end position="54"/>
    </location>
</feature>
<dbReference type="Pfam" id="PF08238">
    <property type="entry name" value="Sel1"/>
    <property type="match status" value="3"/>
</dbReference>
<feature type="compositionally biased region" description="Polar residues" evidence="1">
    <location>
        <begin position="570"/>
        <end position="601"/>
    </location>
</feature>
<evidence type="ECO:0000256" key="1">
    <source>
        <dbReference type="SAM" id="MobiDB-lite"/>
    </source>
</evidence>
<feature type="region of interest" description="Disordered" evidence="1">
    <location>
        <begin position="407"/>
        <end position="720"/>
    </location>
</feature>
<feature type="compositionally biased region" description="Low complexity" evidence="1">
    <location>
        <begin position="197"/>
        <end position="208"/>
    </location>
</feature>
<feature type="compositionally biased region" description="Polar residues" evidence="1">
    <location>
        <begin position="217"/>
        <end position="227"/>
    </location>
</feature>
<dbReference type="PANTHER" id="PTHR43628">
    <property type="entry name" value="ACTIVATOR OF C KINASE PROTEIN 1-RELATED"/>
    <property type="match status" value="1"/>
</dbReference>
<feature type="region of interest" description="Disordered" evidence="1">
    <location>
        <begin position="275"/>
        <end position="298"/>
    </location>
</feature>
<feature type="compositionally biased region" description="Polar residues" evidence="1">
    <location>
        <begin position="138"/>
        <end position="148"/>
    </location>
</feature>
<protein>
    <submittedName>
        <fullName evidence="2">Sel1 domain-containing protein</fullName>
    </submittedName>
</protein>
<accession>A0A8H8NVN7</accession>
<feature type="compositionally biased region" description="Polar residues" evidence="1">
    <location>
        <begin position="685"/>
        <end position="710"/>
    </location>
</feature>
<proteinExistence type="predicted"/>
<feature type="compositionally biased region" description="Basic and acidic residues" evidence="1">
    <location>
        <begin position="122"/>
        <end position="133"/>
    </location>
</feature>
<organism evidence="2 3">
    <name type="scientific">Rhizoctonia solani</name>
    <dbReference type="NCBI Taxonomy" id="456999"/>
    <lineage>
        <taxon>Eukaryota</taxon>
        <taxon>Fungi</taxon>
        <taxon>Dikarya</taxon>
        <taxon>Basidiomycota</taxon>
        <taxon>Agaricomycotina</taxon>
        <taxon>Agaricomycetes</taxon>
        <taxon>Cantharellales</taxon>
        <taxon>Ceratobasidiaceae</taxon>
        <taxon>Rhizoctonia</taxon>
    </lineage>
</organism>
<dbReference type="Proteomes" id="UP000650533">
    <property type="component" value="Chromosome 4"/>
</dbReference>
<feature type="compositionally biased region" description="Low complexity" evidence="1">
    <location>
        <begin position="231"/>
        <end position="243"/>
    </location>
</feature>
<feature type="region of interest" description="Disordered" evidence="1">
    <location>
        <begin position="29"/>
        <end position="75"/>
    </location>
</feature>
<feature type="compositionally biased region" description="Low complexity" evidence="1">
    <location>
        <begin position="456"/>
        <end position="475"/>
    </location>
</feature>
<dbReference type="Gene3D" id="1.25.40.10">
    <property type="entry name" value="Tetratricopeptide repeat domain"/>
    <property type="match status" value="1"/>
</dbReference>
<dbReference type="GO" id="GO:0010972">
    <property type="term" value="P:negative regulation of G2/M transition of mitotic cell cycle"/>
    <property type="evidence" value="ECO:0007669"/>
    <property type="project" value="TreeGrafter"/>
</dbReference>
<dbReference type="PANTHER" id="PTHR43628:SF1">
    <property type="entry name" value="CHITIN SYNTHASE REGULATORY FACTOR 2-RELATED"/>
    <property type="match status" value="1"/>
</dbReference>
<dbReference type="SUPFAM" id="SSF81901">
    <property type="entry name" value="HCP-like"/>
    <property type="match status" value="1"/>
</dbReference>
<dbReference type="KEGG" id="rsx:RhiXN_01104"/>
<dbReference type="GO" id="GO:0032153">
    <property type="term" value="C:cell division site"/>
    <property type="evidence" value="ECO:0007669"/>
    <property type="project" value="TreeGrafter"/>
</dbReference>
<feature type="compositionally biased region" description="Polar residues" evidence="1">
    <location>
        <begin position="343"/>
        <end position="362"/>
    </location>
</feature>
<feature type="compositionally biased region" description="Polar residues" evidence="1">
    <location>
        <begin position="166"/>
        <end position="190"/>
    </location>
</feature>
<name>A0A8H8NVN7_9AGAM</name>
<feature type="compositionally biased region" description="Polar residues" evidence="1">
    <location>
        <begin position="407"/>
        <end position="429"/>
    </location>
</feature>
<feature type="region of interest" description="Disordered" evidence="1">
    <location>
        <begin position="114"/>
        <end position="243"/>
    </location>
</feature>
<dbReference type="AlphaFoldDB" id="A0A8H8NVN7"/>
<feature type="compositionally biased region" description="Polar residues" evidence="1">
    <location>
        <begin position="623"/>
        <end position="635"/>
    </location>
</feature>
<feature type="compositionally biased region" description="Polar residues" evidence="1">
    <location>
        <begin position="507"/>
        <end position="528"/>
    </location>
</feature>
<dbReference type="EMBL" id="CP059661">
    <property type="protein sequence ID" value="QRW19698.1"/>
    <property type="molecule type" value="Genomic_DNA"/>
</dbReference>
<feature type="compositionally biased region" description="Basic and acidic residues" evidence="1">
    <location>
        <begin position="56"/>
        <end position="72"/>
    </location>
</feature>
<dbReference type="InterPro" id="IPR011990">
    <property type="entry name" value="TPR-like_helical_dom_sf"/>
</dbReference>
<reference evidence="2" key="1">
    <citation type="submission" date="2020-05" db="EMBL/GenBank/DDBJ databases">
        <title>Evolutionary and genomic comparisons of hybrid uninucleate and nonhybrid Rhizoctonia fungi.</title>
        <authorList>
            <person name="Li C."/>
            <person name="Chen X."/>
        </authorList>
    </citation>
    <scope>NUCLEOTIDE SEQUENCE</scope>
    <source>
        <strain evidence="2">AG-1 IA</strain>
    </source>
</reference>
<evidence type="ECO:0000313" key="3">
    <source>
        <dbReference type="Proteomes" id="UP000650533"/>
    </source>
</evidence>
<feature type="compositionally biased region" description="Low complexity" evidence="1">
    <location>
        <begin position="602"/>
        <end position="622"/>
    </location>
</feature>